<name>A0A164Q8Q7_9CRUS</name>
<feature type="region of interest" description="Disordered" evidence="1">
    <location>
        <begin position="1"/>
        <end position="23"/>
    </location>
</feature>
<evidence type="ECO:0000313" key="2">
    <source>
        <dbReference type="EMBL" id="KZS07531.1"/>
    </source>
</evidence>
<dbReference type="AlphaFoldDB" id="A0A164Q8Q7"/>
<dbReference type="Proteomes" id="UP000076858">
    <property type="component" value="Unassembled WGS sequence"/>
</dbReference>
<organism evidence="2 3">
    <name type="scientific">Daphnia magna</name>
    <dbReference type="NCBI Taxonomy" id="35525"/>
    <lineage>
        <taxon>Eukaryota</taxon>
        <taxon>Metazoa</taxon>
        <taxon>Ecdysozoa</taxon>
        <taxon>Arthropoda</taxon>
        <taxon>Crustacea</taxon>
        <taxon>Branchiopoda</taxon>
        <taxon>Diplostraca</taxon>
        <taxon>Cladocera</taxon>
        <taxon>Anomopoda</taxon>
        <taxon>Daphniidae</taxon>
        <taxon>Daphnia</taxon>
    </lineage>
</organism>
<comment type="caution">
    <text evidence="2">The sequence shown here is derived from an EMBL/GenBank/DDBJ whole genome shotgun (WGS) entry which is preliminary data.</text>
</comment>
<protein>
    <submittedName>
        <fullName evidence="2">Uncharacterized protein</fullName>
    </submittedName>
</protein>
<sequence length="23" mass="2525">MMTISSADQENDRGSVIDQTVVK</sequence>
<evidence type="ECO:0000313" key="3">
    <source>
        <dbReference type="Proteomes" id="UP000076858"/>
    </source>
</evidence>
<gene>
    <name evidence="2" type="ORF">APZ42_028665</name>
</gene>
<keyword evidence="3" id="KW-1185">Reference proteome</keyword>
<accession>A0A164Q8Q7</accession>
<reference evidence="2 3" key="1">
    <citation type="submission" date="2016-03" db="EMBL/GenBank/DDBJ databases">
        <title>EvidentialGene: Evidence-directed Construction of Genes on Genomes.</title>
        <authorList>
            <person name="Gilbert D.G."/>
            <person name="Choi J.-H."/>
            <person name="Mockaitis K."/>
            <person name="Colbourne J."/>
            <person name="Pfrender M."/>
        </authorList>
    </citation>
    <scope>NUCLEOTIDE SEQUENCE [LARGE SCALE GENOMIC DNA]</scope>
    <source>
        <strain evidence="2 3">Xinb3</strain>
        <tissue evidence="2">Complete organism</tissue>
    </source>
</reference>
<dbReference type="EMBL" id="LRGB01002451">
    <property type="protein sequence ID" value="KZS07531.1"/>
    <property type="molecule type" value="Genomic_DNA"/>
</dbReference>
<proteinExistence type="predicted"/>
<evidence type="ECO:0000256" key="1">
    <source>
        <dbReference type="SAM" id="MobiDB-lite"/>
    </source>
</evidence>